<keyword evidence="2" id="KW-1185">Reference proteome</keyword>
<name>A0A6F8TAH4_9GAMM</name>
<dbReference type="AlphaFoldDB" id="A0A6F8TAH4"/>
<protein>
    <submittedName>
        <fullName evidence="1">Uncharacterized protein</fullName>
    </submittedName>
</protein>
<dbReference type="Proteomes" id="UP000502894">
    <property type="component" value="Plasmid pTUM19329-1"/>
</dbReference>
<evidence type="ECO:0000313" key="1">
    <source>
        <dbReference type="EMBL" id="BCA97243.1"/>
    </source>
</evidence>
<dbReference type="RefSeq" id="WP_173238626.1">
    <property type="nucleotide sequence ID" value="NZ_AP022840.1"/>
</dbReference>
<dbReference type="EMBL" id="AP022840">
    <property type="protein sequence ID" value="BCA97243.1"/>
    <property type="molecule type" value="Genomic_DNA"/>
</dbReference>
<proteinExistence type="predicted"/>
<dbReference type="KEGG" id="lant:TUM19329_36040"/>
<keyword evidence="1" id="KW-0614">Plasmid</keyword>
<evidence type="ECO:0000313" key="2">
    <source>
        <dbReference type="Proteomes" id="UP000502894"/>
    </source>
</evidence>
<gene>
    <name evidence="1" type="ORF">TUM19329_36040</name>
</gene>
<sequence length="90" mass="10454">MQLHLFHGRTTPDEYLQDWGFDGPTINEITSLTGTYGELYVHFENEQHLYLAQKQTGWDLFGDCALVMSFREELLQTSDGYFGDWELTQG</sequence>
<reference evidence="1" key="1">
    <citation type="journal article" date="2020" name="Microbiol. Resour. Announc.">
        <title>Complete Genome Sequence of Novel Psychrotolerant Legionella Strain TUM19329, Isolated from Antarctic Lake Sediment.</title>
        <authorList>
            <person name="Shimada S."/>
            <person name="Nakai R."/>
            <person name="Aoki K."/>
            <person name="Shimoeda N."/>
            <person name="Ohno G."/>
            <person name="Miyazaki Y."/>
            <person name="Kudoh S."/>
            <person name="Imura S."/>
            <person name="Watanabe K."/>
            <person name="Ishii Y."/>
            <person name="Tateda K."/>
        </authorList>
    </citation>
    <scope>NUCLEOTIDE SEQUENCE [LARGE SCALE GENOMIC DNA]</scope>
    <source>
        <strain evidence="1">TUM19329</strain>
        <plasmid evidence="1">pTUM19329-1</plasmid>
    </source>
</reference>
<accession>A0A6F8TAH4</accession>
<organism evidence="1 2">
    <name type="scientific">Legionella antarctica</name>
    <dbReference type="NCBI Taxonomy" id="2708020"/>
    <lineage>
        <taxon>Bacteria</taxon>
        <taxon>Pseudomonadati</taxon>
        <taxon>Pseudomonadota</taxon>
        <taxon>Gammaproteobacteria</taxon>
        <taxon>Legionellales</taxon>
        <taxon>Legionellaceae</taxon>
        <taxon>Legionella</taxon>
    </lineage>
</organism>
<geneLocation type="plasmid" evidence="1 2">
    <name>pTUM19329-1</name>
</geneLocation>